<evidence type="ECO:0000313" key="2">
    <source>
        <dbReference type="Proteomes" id="UP000246104"/>
    </source>
</evidence>
<organism evidence="1 2">
    <name type="scientific">Candidatus Cerribacteria bacterium 'Amazon FNV 2010 28 9'</name>
    <dbReference type="NCBI Taxonomy" id="2081795"/>
    <lineage>
        <taxon>Bacteria</taxon>
        <taxon>Candidatus Cerribacteria</taxon>
    </lineage>
</organism>
<accession>A0A317JMZ3</accession>
<comment type="caution">
    <text evidence="1">The sequence shown here is derived from an EMBL/GenBank/DDBJ whole genome shotgun (WGS) entry which is preliminary data.</text>
</comment>
<protein>
    <submittedName>
        <fullName evidence="1">Uncharacterized protein</fullName>
    </submittedName>
</protein>
<gene>
    <name evidence="1" type="ORF">C5B42_04285</name>
</gene>
<name>A0A317JMZ3_9BACT</name>
<dbReference type="EMBL" id="PSRQ01000047">
    <property type="protein sequence ID" value="PWU23058.1"/>
    <property type="molecule type" value="Genomic_DNA"/>
</dbReference>
<reference evidence="1 2" key="1">
    <citation type="submission" date="2018-02" db="EMBL/GenBank/DDBJ databases">
        <title>Genomic Reconstructions from Amazon Rainforest and Pasture Soil Reveal Novel Insights into the Physiology of Candidate Phyla in Tropical Sites.</title>
        <authorList>
            <person name="Kroeger M.E."/>
            <person name="Delmont T."/>
            <person name="Eren A.M."/>
            <person name="Guo J."/>
            <person name="Meyer K.M."/>
            <person name="Khan K."/>
            <person name="Rodrigues J.L.M."/>
            <person name="Bohannan B.J.M."/>
            <person name="Tringe S."/>
            <person name="Borges C.D."/>
            <person name="Tiedje J."/>
            <person name="Tsai S.M."/>
            <person name="Nusslein K."/>
        </authorList>
    </citation>
    <scope>NUCLEOTIDE SEQUENCE [LARGE SCALE GENOMIC DNA]</scope>
    <source>
        <strain evidence="1">Amazon FNV 2010 28 9</strain>
    </source>
</reference>
<dbReference type="AlphaFoldDB" id="A0A317JMZ3"/>
<evidence type="ECO:0000313" key="1">
    <source>
        <dbReference type="EMBL" id="PWU23058.1"/>
    </source>
</evidence>
<dbReference type="Proteomes" id="UP000246104">
    <property type="component" value="Unassembled WGS sequence"/>
</dbReference>
<sequence>MILEDLPRLQQGEGAALLTFQSVVKADNACKRAEKFARLIVSGNAPAVSDQLTQWQVFTIGHPDDVFTWIDTWKNWLSKPAKAWLVFSQDQFELATQAVTDGKNRGLVASATSIGKNPLRSLVSMTGDANTILRWLIKWHVHE</sequence>
<proteinExistence type="predicted"/>